<keyword evidence="2" id="KW-0808">Transferase</keyword>
<dbReference type="Gene3D" id="3.90.550.10">
    <property type="entry name" value="Spore Coat Polysaccharide Biosynthesis Protein SpsA, Chain A"/>
    <property type="match status" value="4"/>
</dbReference>
<dbReference type="InterPro" id="IPR029044">
    <property type="entry name" value="Nucleotide-diphossugar_trans"/>
</dbReference>
<evidence type="ECO:0000259" key="1">
    <source>
        <dbReference type="Pfam" id="PF00535"/>
    </source>
</evidence>
<keyword evidence="2" id="KW-0328">Glycosyltransferase</keyword>
<proteinExistence type="predicted"/>
<dbReference type="Proteomes" id="UP001219956">
    <property type="component" value="Unassembled WGS sequence"/>
</dbReference>
<dbReference type="EC" id="2.4.-.-" evidence="2"/>
<dbReference type="CDD" id="cd04186">
    <property type="entry name" value="GT_2_like_c"/>
    <property type="match status" value="1"/>
</dbReference>
<dbReference type="InterPro" id="IPR001173">
    <property type="entry name" value="Glyco_trans_2-like"/>
</dbReference>
<dbReference type="InterPro" id="IPR050834">
    <property type="entry name" value="Glycosyltransf_2"/>
</dbReference>
<dbReference type="CDD" id="cd00761">
    <property type="entry name" value="Glyco_tranf_GTA_type"/>
    <property type="match status" value="1"/>
</dbReference>
<dbReference type="GO" id="GO:0016757">
    <property type="term" value="F:glycosyltransferase activity"/>
    <property type="evidence" value="ECO:0007669"/>
    <property type="project" value="UniProtKB-KW"/>
</dbReference>
<comment type="caution">
    <text evidence="2">The sequence shown here is derived from an EMBL/GenBank/DDBJ whole genome shotgun (WGS) entry which is preliminary data.</text>
</comment>
<reference evidence="2 3" key="1">
    <citation type="submission" date="2023-01" db="EMBL/GenBank/DDBJ databases">
        <title>Novel species of the genus Vogesella isolated from rivers.</title>
        <authorList>
            <person name="Lu H."/>
        </authorList>
    </citation>
    <scope>NUCLEOTIDE SEQUENCE [LARGE SCALE GENOMIC DNA]</scope>
    <source>
        <strain evidence="2 3">DC21W</strain>
    </source>
</reference>
<sequence>MISIVIPAYNYAHYLPDAIDSVLRQDIDDFELIVCDDCSTDNTAEVVAAYASRDPRVRYVLNAHNLGATPNINQGIALAQGEFVMLLGADDFIEPGVLGKLLATLQAHPECGYVFGRYTLQDESGQRHQLQHPGWLMHDYAGSRDEFPALLRYDCYVNIGATLFRRSILDGAPFFDTSLSAFPEEKFFRATDWDKSLSLACAGVPSAFVNTNISVFRVHASQASSGDRYARSGLAFFEHSVLLKRYLTAANLPRLLPDLEGIFRLYQGKLEYFKQLALPEFSNRLPLAAQVANEVLSQCEQLMAVPAAPLEQAAVMHTANLGAEVAAPVAVAKPLVPMLPGLADGPFFSIIFTAYNRPALAVNTLQSIAAQTFRDFELIYVNDGGEPQEALLGIVADALPAYTYVRKPNGGVGSARNLALRIARGQYIVYIDDDDLMYPQHLARLYEEIGKHPGALVFGDAHFVMERLEGGIRREVSQHQIACERFDFNMLQVSNYIPVNCLAHPRAIVAETGDFDEQLPSLEDWDFLIRLSRRIPFVHFAEATVQVRRREDKENAGDSRTVQSWGGMRAVFAEIYRRYDDLGEHDIREARKVVLAAEHPSKAKVNFQPAIDHMRWLASHALTEADAEVLARRLMAWPQQPQITLVVLATQAQGPQLAKTLDSLQLQLYKQWRLIVVADFAAPDPLFENSEVLGWLQVDHVDQFDDAARLFNALQGEVAMDWCMLLPCGAELEPHALLRFADRVVGQENCLAVYCDHDFVALRGYEQPQFKPAFDPDMLLAHDYIGHSVMFRADAVQHLGGLQPYDGFEVYQLLLSLAGHFGHTAISNLPELLLHLPQREGKLAMRKLAVEDWLQAQNLAARVELGLAEGTLRVMYPLAQQPLVSIVIPSRNGFEFIQPCIDSLFERTAYQHFEVVVVDNQSDDPDVLCFYDQAIRRFGERFRVVYYDAPFNFSAQINLGAASARGDYLLLLNNDIEIVQPDWLDRMLQHALRDGVGAVGAKLLFPETAKVQHAGIFLGGGPDRIGSAAHLGWMAEAGDAGYMLRLQIDQRLSAVTAACLLTPMTAFRQLGGFDEQDFAVLYNDVDYCLRLRDAGWHTLWTPYATLVHHHSISIRAEGEQLLKAMRRHEQNQQEQERLLQRWLPALADDPAYNPNLSLTGKPCEIEQKVLRFWPPTFTELPRILGNGIAGGSGEYRVDQPLRALSRDGKALTACLRQQKDIQRLVTVVELQRLGVDSYVMQNAMTDPQLELLQAYRKHLPDIFMVMSLDDLITQLPEKSALYKHFMSNFRDGRRRLRQMLGLVDRLVVTTEPLREMAADMIADIRVVPNRLSREYWGSVQSQRNVGRKPRVGWVGAQQHQGDLALLEEVIKATAHEVDWVFMGMWPQGLDEYIAEKHEPVSFDQYPAKMASLNLDIAVAPLETLPFNEAKSNLRLLEYGVMGWPVICSDVYPYRTGEPPVTRVTDNPAAWITQIRRLAANPAARAAEGERLRAWVDHDYWLEDHMGEWLAAFTR</sequence>
<dbReference type="PANTHER" id="PTHR43685:SF2">
    <property type="entry name" value="GLYCOSYLTRANSFERASE 2-LIKE DOMAIN-CONTAINING PROTEIN"/>
    <property type="match status" value="1"/>
</dbReference>
<feature type="domain" description="Glycosyltransferase 2-like" evidence="1">
    <location>
        <begin position="885"/>
        <end position="1001"/>
    </location>
</feature>
<evidence type="ECO:0000313" key="2">
    <source>
        <dbReference type="EMBL" id="MDC7716842.1"/>
    </source>
</evidence>
<dbReference type="EMBL" id="JAQQLF010000007">
    <property type="protein sequence ID" value="MDC7716842.1"/>
    <property type="molecule type" value="Genomic_DNA"/>
</dbReference>
<dbReference type="Pfam" id="PF00535">
    <property type="entry name" value="Glycos_transf_2"/>
    <property type="match status" value="3"/>
</dbReference>
<accession>A0ABT5IW76</accession>
<evidence type="ECO:0000313" key="3">
    <source>
        <dbReference type="Proteomes" id="UP001219956"/>
    </source>
</evidence>
<dbReference type="SUPFAM" id="SSF53756">
    <property type="entry name" value="UDP-Glycosyltransferase/glycogen phosphorylase"/>
    <property type="match status" value="1"/>
</dbReference>
<dbReference type="Gene3D" id="3.40.50.2000">
    <property type="entry name" value="Glycogen Phosphorylase B"/>
    <property type="match status" value="1"/>
</dbReference>
<feature type="domain" description="Glycosyltransferase 2-like" evidence="1">
    <location>
        <begin position="349"/>
        <end position="460"/>
    </location>
</feature>
<dbReference type="RefSeq" id="WP_272751225.1">
    <property type="nucleotide sequence ID" value="NZ_JAQQLF010000007.1"/>
</dbReference>
<keyword evidence="3" id="KW-1185">Reference proteome</keyword>
<gene>
    <name evidence="2" type="ORF">PQU95_06380</name>
</gene>
<dbReference type="SUPFAM" id="SSF53448">
    <property type="entry name" value="Nucleotide-diphospho-sugar transferases"/>
    <property type="match status" value="4"/>
</dbReference>
<feature type="domain" description="Glycosyltransferase 2-like" evidence="1">
    <location>
        <begin position="3"/>
        <end position="156"/>
    </location>
</feature>
<protein>
    <submittedName>
        <fullName evidence="2">Glycosyltransferase</fullName>
        <ecNumber evidence="2">2.4.-.-</ecNumber>
    </submittedName>
</protein>
<organism evidence="2 3">
    <name type="scientific">Vogesella aquatica</name>
    <dbReference type="NCBI Taxonomy" id="2984206"/>
    <lineage>
        <taxon>Bacteria</taxon>
        <taxon>Pseudomonadati</taxon>
        <taxon>Pseudomonadota</taxon>
        <taxon>Betaproteobacteria</taxon>
        <taxon>Neisseriales</taxon>
        <taxon>Chromobacteriaceae</taxon>
        <taxon>Vogesella</taxon>
    </lineage>
</organism>
<dbReference type="PANTHER" id="PTHR43685">
    <property type="entry name" value="GLYCOSYLTRANSFERASE"/>
    <property type="match status" value="1"/>
</dbReference>
<name>A0ABT5IW76_9NEIS</name>